<dbReference type="InterPro" id="IPR004045">
    <property type="entry name" value="Glutathione_S-Trfase_N"/>
</dbReference>
<evidence type="ECO:0000313" key="11">
    <source>
        <dbReference type="EMBL" id="KKF94425.1"/>
    </source>
</evidence>
<evidence type="ECO:0000256" key="1">
    <source>
        <dbReference type="ARBA" id="ARBA00001033"/>
    </source>
</evidence>
<dbReference type="PROSITE" id="PS00630">
    <property type="entry name" value="IMP_2"/>
    <property type="match status" value="1"/>
</dbReference>
<proteinExistence type="inferred from homology"/>
<dbReference type="PANTHER" id="PTHR20854">
    <property type="entry name" value="INOSITOL MONOPHOSPHATASE"/>
    <property type="match status" value="1"/>
</dbReference>
<sequence length="505" mass="55138">MSSPNLQEVHDFLVDLAYGAGKVIVSANPQDLDQDTKLNSVDLVTECDKAVEAMVFSALSEKFPDVSFMGEETYKPGMTLGPEPTFIVDPIDGTTNFVHGFPNACISLGLAINYVPVVGVVYNPFQDLLFAGIKGQGSYMIRAGGPKRSLPLSSNPAALHKLDTALVGFECGSDRTGPNYELKVDMFRKLTASKEDGGHMVHATRALGSAALNICAVAAGQMDIYWEGGCWAWDVCAGWCILTEAGGRMVGGNPGDWDPAIECRKYLCVRGAPSGQEMLIEEFWSAMGGRKLVCRRVHAVLRELGTEVEEVTIDLNTPRPDWYLKINPKGQVPTLVHDGKIITESDTIAQYLVDRQSSHLAKLASEEGGKAQREAYLAFVSQFSNIVQMPVMSAMFTGSEMTEEKSEKIFGDIVTTLEPQLSSAKPFFGGSEKLTLVEALVGPFLSTILNLTTPDFKFPANWQSLLQQKAPVFYKWASATANHESISFTWNQDLVANAIRQKVKK</sequence>
<name>A0A0F8B369_CERFI</name>
<dbReference type="InterPro" id="IPR020550">
    <property type="entry name" value="Inositol_monophosphatase_CS"/>
</dbReference>
<dbReference type="InterPro" id="IPR036249">
    <property type="entry name" value="Thioredoxin-like_sf"/>
</dbReference>
<dbReference type="SUPFAM" id="SSF47616">
    <property type="entry name" value="GST C-terminal domain-like"/>
    <property type="match status" value="1"/>
</dbReference>
<comment type="cofactor">
    <cofactor evidence="2 9">
        <name>Mg(2+)</name>
        <dbReference type="ChEBI" id="CHEBI:18420"/>
    </cofactor>
</comment>
<dbReference type="SFLD" id="SFLDS00019">
    <property type="entry name" value="Glutathione_Transferase_(cytos"/>
    <property type="match status" value="1"/>
</dbReference>
<feature type="domain" description="GST N-terminal" evidence="10">
    <location>
        <begin position="281"/>
        <end position="360"/>
    </location>
</feature>
<evidence type="ECO:0000313" key="12">
    <source>
        <dbReference type="Proteomes" id="UP000034841"/>
    </source>
</evidence>
<feature type="binding site" evidence="9">
    <location>
        <position position="92"/>
    </location>
    <ligand>
        <name>Mg(2+)</name>
        <dbReference type="ChEBI" id="CHEBI:18420"/>
        <label>1</label>
        <note>catalytic</note>
    </ligand>
</feature>
<organism evidence="11 12">
    <name type="scientific">Ceratocystis fimbriata f. sp. platani</name>
    <dbReference type="NCBI Taxonomy" id="88771"/>
    <lineage>
        <taxon>Eukaryota</taxon>
        <taxon>Fungi</taxon>
        <taxon>Dikarya</taxon>
        <taxon>Ascomycota</taxon>
        <taxon>Pezizomycotina</taxon>
        <taxon>Sordariomycetes</taxon>
        <taxon>Hypocreomycetidae</taxon>
        <taxon>Microascales</taxon>
        <taxon>Ceratocystidaceae</taxon>
        <taxon>Ceratocystis</taxon>
    </lineage>
</organism>
<dbReference type="EC" id="3.1.3.25" evidence="5"/>
<dbReference type="PROSITE" id="PS50404">
    <property type="entry name" value="GST_NTER"/>
    <property type="match status" value="1"/>
</dbReference>
<dbReference type="Proteomes" id="UP000034841">
    <property type="component" value="Unassembled WGS sequence"/>
</dbReference>
<dbReference type="InterPro" id="IPR040079">
    <property type="entry name" value="Glutathione_S-Trfase"/>
</dbReference>
<dbReference type="OrthoDB" id="10254945at2759"/>
<gene>
    <name evidence="11" type="primary">INM2</name>
    <name evidence="11" type="ORF">CFO_g3215</name>
</gene>
<comment type="caution">
    <text evidence="11">The sequence shown here is derived from an EMBL/GenBank/DDBJ whole genome shotgun (WGS) entry which is preliminary data.</text>
</comment>
<evidence type="ECO:0000256" key="2">
    <source>
        <dbReference type="ARBA" id="ARBA00001946"/>
    </source>
</evidence>
<reference evidence="11 12" key="1">
    <citation type="submission" date="2015-04" db="EMBL/GenBank/DDBJ databases">
        <title>Genome sequence of Ceratocystis platani, a major pathogen of plane trees.</title>
        <authorList>
            <person name="Belbahri L."/>
        </authorList>
    </citation>
    <scope>NUCLEOTIDE SEQUENCE [LARGE SCALE GENOMIC DNA]</scope>
    <source>
        <strain evidence="11 12">CFO</strain>
    </source>
</reference>
<comment type="similarity">
    <text evidence="4">Belongs to the inositol monophosphatase superfamily.</text>
</comment>
<accession>A0A0F8B369</accession>
<keyword evidence="7 11" id="KW-0378">Hydrolase</keyword>
<dbReference type="Gene3D" id="3.40.30.10">
    <property type="entry name" value="Glutaredoxin"/>
    <property type="match status" value="1"/>
</dbReference>
<dbReference type="FunFam" id="3.30.540.10:FF:000004">
    <property type="entry name" value="Inositol-1-monophosphatase"/>
    <property type="match status" value="1"/>
</dbReference>
<dbReference type="CDD" id="cd01639">
    <property type="entry name" value="IMPase"/>
    <property type="match status" value="1"/>
</dbReference>
<evidence type="ECO:0000256" key="8">
    <source>
        <dbReference type="ARBA" id="ARBA00022842"/>
    </source>
</evidence>
<evidence type="ECO:0000259" key="10">
    <source>
        <dbReference type="PROSITE" id="PS50404"/>
    </source>
</evidence>
<protein>
    <recommendedName>
        <fullName evidence="5">inositol-phosphate phosphatase</fullName>
        <ecNumber evidence="5">3.1.3.25</ecNumber>
    </recommendedName>
</protein>
<evidence type="ECO:0000256" key="9">
    <source>
        <dbReference type="PIRSR" id="PIRSR600760-2"/>
    </source>
</evidence>
<dbReference type="Gene3D" id="3.30.540.10">
    <property type="entry name" value="Fructose-1,6-Bisphosphatase, subunit A, domain 1"/>
    <property type="match status" value="1"/>
</dbReference>
<dbReference type="FunFam" id="3.40.190.80:FF:000012">
    <property type="entry name" value="Inositol-1-monophosphatase"/>
    <property type="match status" value="1"/>
</dbReference>
<comment type="catalytic activity">
    <reaction evidence="1">
        <text>a myo-inositol phosphate + H2O = myo-inositol + phosphate</text>
        <dbReference type="Rhea" id="RHEA:24056"/>
        <dbReference type="ChEBI" id="CHEBI:15377"/>
        <dbReference type="ChEBI" id="CHEBI:17268"/>
        <dbReference type="ChEBI" id="CHEBI:43474"/>
        <dbReference type="ChEBI" id="CHEBI:84139"/>
        <dbReference type="EC" id="3.1.3.25"/>
    </reaction>
</comment>
<dbReference type="SFLD" id="SFLDG00358">
    <property type="entry name" value="Main_(cytGST)"/>
    <property type="match status" value="1"/>
</dbReference>
<dbReference type="AlphaFoldDB" id="A0A0F8B369"/>
<dbReference type="InterPro" id="IPR036282">
    <property type="entry name" value="Glutathione-S-Trfase_C_sf"/>
</dbReference>
<comment type="similarity">
    <text evidence="3">Belongs to the GST superfamily.</text>
</comment>
<feature type="binding site" evidence="9">
    <location>
        <position position="91"/>
    </location>
    <ligand>
        <name>Mg(2+)</name>
        <dbReference type="ChEBI" id="CHEBI:18420"/>
        <label>1</label>
        <note>catalytic</note>
    </ligand>
</feature>
<dbReference type="GO" id="GO:0046872">
    <property type="term" value="F:metal ion binding"/>
    <property type="evidence" value="ECO:0007669"/>
    <property type="project" value="UniProtKB-KW"/>
</dbReference>
<dbReference type="EMBL" id="LBBL01000161">
    <property type="protein sequence ID" value="KKF94425.1"/>
    <property type="molecule type" value="Genomic_DNA"/>
</dbReference>
<dbReference type="InterPro" id="IPR020583">
    <property type="entry name" value="Inositol_monoP_metal-BS"/>
</dbReference>
<keyword evidence="8 9" id="KW-0460">Magnesium</keyword>
<keyword evidence="6 9" id="KW-0479">Metal-binding</keyword>
<dbReference type="GO" id="GO:0046854">
    <property type="term" value="P:phosphatidylinositol phosphate biosynthetic process"/>
    <property type="evidence" value="ECO:0007669"/>
    <property type="project" value="InterPro"/>
</dbReference>
<evidence type="ECO:0000256" key="6">
    <source>
        <dbReference type="ARBA" id="ARBA00022723"/>
    </source>
</evidence>
<dbReference type="PRINTS" id="PR00377">
    <property type="entry name" value="IMPHPHTASES"/>
</dbReference>
<dbReference type="SUPFAM" id="SSF56655">
    <property type="entry name" value="Carbohydrate phosphatase"/>
    <property type="match status" value="1"/>
</dbReference>
<dbReference type="Pfam" id="PF13417">
    <property type="entry name" value="GST_N_3"/>
    <property type="match status" value="1"/>
</dbReference>
<dbReference type="SUPFAM" id="SSF52833">
    <property type="entry name" value="Thioredoxin-like"/>
    <property type="match status" value="1"/>
</dbReference>
<dbReference type="GO" id="GO:0008934">
    <property type="term" value="F:inositol monophosphate 1-phosphatase activity"/>
    <property type="evidence" value="ECO:0007669"/>
    <property type="project" value="InterPro"/>
</dbReference>
<dbReference type="GO" id="GO:0006020">
    <property type="term" value="P:inositol metabolic process"/>
    <property type="evidence" value="ECO:0007669"/>
    <property type="project" value="TreeGrafter"/>
</dbReference>
<dbReference type="InterPro" id="IPR033942">
    <property type="entry name" value="IMPase"/>
</dbReference>
<dbReference type="PANTHER" id="PTHR20854:SF4">
    <property type="entry name" value="INOSITOL-1-MONOPHOSPHATASE-RELATED"/>
    <property type="match status" value="1"/>
</dbReference>
<feature type="binding site" evidence="9">
    <location>
        <position position="71"/>
    </location>
    <ligand>
        <name>Mg(2+)</name>
        <dbReference type="ChEBI" id="CHEBI:18420"/>
        <label>1</label>
        <note>catalytic</note>
    </ligand>
</feature>
<evidence type="ECO:0000256" key="7">
    <source>
        <dbReference type="ARBA" id="ARBA00022801"/>
    </source>
</evidence>
<evidence type="ECO:0000256" key="3">
    <source>
        <dbReference type="ARBA" id="ARBA00007409"/>
    </source>
</evidence>
<dbReference type="CDD" id="cd00570">
    <property type="entry name" value="GST_N_family"/>
    <property type="match status" value="1"/>
</dbReference>
<dbReference type="Pfam" id="PF00459">
    <property type="entry name" value="Inositol_P"/>
    <property type="match status" value="1"/>
</dbReference>
<dbReference type="Gene3D" id="1.20.1050.10">
    <property type="match status" value="1"/>
</dbReference>
<dbReference type="InterPro" id="IPR000760">
    <property type="entry name" value="Inositol_monophosphatase-like"/>
</dbReference>
<dbReference type="PROSITE" id="PS00629">
    <property type="entry name" value="IMP_1"/>
    <property type="match status" value="1"/>
</dbReference>
<dbReference type="GO" id="GO:0007165">
    <property type="term" value="P:signal transduction"/>
    <property type="evidence" value="ECO:0007669"/>
    <property type="project" value="TreeGrafter"/>
</dbReference>
<dbReference type="Gene3D" id="3.40.190.80">
    <property type="match status" value="1"/>
</dbReference>
<evidence type="ECO:0000256" key="5">
    <source>
        <dbReference type="ARBA" id="ARBA00013106"/>
    </source>
</evidence>
<feature type="binding site" evidence="9">
    <location>
        <position position="89"/>
    </location>
    <ligand>
        <name>Mg(2+)</name>
        <dbReference type="ChEBI" id="CHEBI:18420"/>
        <label>1</label>
        <note>catalytic</note>
    </ligand>
</feature>
<feature type="binding site" evidence="9">
    <location>
        <position position="234"/>
    </location>
    <ligand>
        <name>Mg(2+)</name>
        <dbReference type="ChEBI" id="CHEBI:18420"/>
        <label>1</label>
        <note>catalytic</note>
    </ligand>
</feature>
<keyword evidence="12" id="KW-1185">Reference proteome</keyword>
<evidence type="ECO:0000256" key="4">
    <source>
        <dbReference type="ARBA" id="ARBA00009759"/>
    </source>
</evidence>